<dbReference type="PROSITE" id="PS50157">
    <property type="entry name" value="ZINC_FINGER_C2H2_2"/>
    <property type="match status" value="8"/>
</dbReference>
<evidence type="ECO:0000256" key="6">
    <source>
        <dbReference type="ARBA" id="ARBA00023163"/>
    </source>
</evidence>
<feature type="domain" description="C2H2-type" evidence="9">
    <location>
        <begin position="62"/>
        <end position="91"/>
    </location>
</feature>
<accession>A0A6I9VXP9</accession>
<evidence type="ECO:0000256" key="5">
    <source>
        <dbReference type="ARBA" id="ARBA00023015"/>
    </source>
</evidence>
<feature type="domain" description="C2H2-type" evidence="9">
    <location>
        <begin position="230"/>
        <end position="260"/>
    </location>
</feature>
<dbReference type="Pfam" id="PF00096">
    <property type="entry name" value="zf-C2H2"/>
    <property type="match status" value="7"/>
</dbReference>
<keyword evidence="1" id="KW-0479">Metal-binding</keyword>
<dbReference type="Proteomes" id="UP000504615">
    <property type="component" value="Unplaced"/>
</dbReference>
<keyword evidence="4" id="KW-0862">Zinc</keyword>
<organism evidence="10 11">
    <name type="scientific">Pogonomyrmex barbatus</name>
    <name type="common">red harvester ant</name>
    <dbReference type="NCBI Taxonomy" id="144034"/>
    <lineage>
        <taxon>Eukaryota</taxon>
        <taxon>Metazoa</taxon>
        <taxon>Ecdysozoa</taxon>
        <taxon>Arthropoda</taxon>
        <taxon>Hexapoda</taxon>
        <taxon>Insecta</taxon>
        <taxon>Pterygota</taxon>
        <taxon>Neoptera</taxon>
        <taxon>Endopterygota</taxon>
        <taxon>Hymenoptera</taxon>
        <taxon>Apocrita</taxon>
        <taxon>Aculeata</taxon>
        <taxon>Formicoidea</taxon>
        <taxon>Formicidae</taxon>
        <taxon>Myrmicinae</taxon>
        <taxon>Pogonomyrmex</taxon>
    </lineage>
</organism>
<dbReference type="GO" id="GO:0000977">
    <property type="term" value="F:RNA polymerase II transcription regulatory region sequence-specific DNA binding"/>
    <property type="evidence" value="ECO:0007669"/>
    <property type="project" value="TreeGrafter"/>
</dbReference>
<feature type="domain" description="C2H2-type" evidence="9">
    <location>
        <begin position="32"/>
        <end position="61"/>
    </location>
</feature>
<evidence type="ECO:0000256" key="3">
    <source>
        <dbReference type="ARBA" id="ARBA00022771"/>
    </source>
</evidence>
<proteinExistence type="predicted"/>
<keyword evidence="2" id="KW-0677">Repeat</keyword>
<evidence type="ECO:0000313" key="10">
    <source>
        <dbReference type="Proteomes" id="UP000504615"/>
    </source>
</evidence>
<evidence type="ECO:0000259" key="9">
    <source>
        <dbReference type="PROSITE" id="PS50157"/>
    </source>
</evidence>
<feature type="domain" description="C2H2-type" evidence="9">
    <location>
        <begin position="147"/>
        <end position="174"/>
    </location>
</feature>
<keyword evidence="10" id="KW-1185">Reference proteome</keyword>
<evidence type="ECO:0000256" key="1">
    <source>
        <dbReference type="ARBA" id="ARBA00022723"/>
    </source>
</evidence>
<dbReference type="InterPro" id="IPR036236">
    <property type="entry name" value="Znf_C2H2_sf"/>
</dbReference>
<dbReference type="PROSITE" id="PS00028">
    <property type="entry name" value="ZINC_FINGER_C2H2_1"/>
    <property type="match status" value="7"/>
</dbReference>
<evidence type="ECO:0000256" key="8">
    <source>
        <dbReference type="SAM" id="MobiDB-lite"/>
    </source>
</evidence>
<feature type="domain" description="C2H2-type" evidence="9">
    <location>
        <begin position="93"/>
        <end position="117"/>
    </location>
</feature>
<dbReference type="Gene3D" id="3.30.160.60">
    <property type="entry name" value="Classic Zinc Finger"/>
    <property type="match status" value="7"/>
</dbReference>
<name>A0A6I9VXP9_9HYME</name>
<dbReference type="RefSeq" id="XP_011633111.1">
    <property type="nucleotide sequence ID" value="XM_011634809.2"/>
</dbReference>
<dbReference type="GO" id="GO:0008270">
    <property type="term" value="F:zinc ion binding"/>
    <property type="evidence" value="ECO:0007669"/>
    <property type="project" value="UniProtKB-KW"/>
</dbReference>
<dbReference type="SUPFAM" id="SSF57667">
    <property type="entry name" value="beta-beta-alpha zinc fingers"/>
    <property type="match status" value="5"/>
</dbReference>
<gene>
    <name evidence="11 12" type="primary">LOC105424530</name>
</gene>
<dbReference type="GeneID" id="105424530"/>
<dbReference type="GO" id="GO:0000981">
    <property type="term" value="F:DNA-binding transcription factor activity, RNA polymerase II-specific"/>
    <property type="evidence" value="ECO:0007669"/>
    <property type="project" value="TreeGrafter"/>
</dbReference>
<dbReference type="OrthoDB" id="2687452at2759"/>
<feature type="region of interest" description="Disordered" evidence="8">
    <location>
        <begin position="289"/>
        <end position="313"/>
    </location>
</feature>
<reference evidence="11 12" key="1">
    <citation type="submission" date="2025-04" db="UniProtKB">
        <authorList>
            <consortium name="RefSeq"/>
        </authorList>
    </citation>
    <scope>IDENTIFICATION</scope>
</reference>
<dbReference type="RefSeq" id="XP_011633110.1">
    <property type="nucleotide sequence ID" value="XM_011634808.2"/>
</dbReference>
<feature type="region of interest" description="Disordered" evidence="8">
    <location>
        <begin position="1"/>
        <end position="20"/>
    </location>
</feature>
<evidence type="ECO:0000256" key="7">
    <source>
        <dbReference type="PROSITE-ProRule" id="PRU00042"/>
    </source>
</evidence>
<dbReference type="GO" id="GO:0005634">
    <property type="term" value="C:nucleus"/>
    <property type="evidence" value="ECO:0007669"/>
    <property type="project" value="TreeGrafter"/>
</dbReference>
<dbReference type="InterPro" id="IPR013087">
    <property type="entry name" value="Znf_C2H2_type"/>
</dbReference>
<evidence type="ECO:0000256" key="2">
    <source>
        <dbReference type="ARBA" id="ARBA00022737"/>
    </source>
</evidence>
<feature type="domain" description="C2H2-type" evidence="9">
    <location>
        <begin position="201"/>
        <end position="228"/>
    </location>
</feature>
<feature type="domain" description="C2H2-type" evidence="9">
    <location>
        <begin position="173"/>
        <end position="202"/>
    </location>
</feature>
<feature type="domain" description="C2H2-type" evidence="9">
    <location>
        <begin position="119"/>
        <end position="146"/>
    </location>
</feature>
<keyword evidence="5" id="KW-0805">Transcription regulation</keyword>
<dbReference type="PANTHER" id="PTHR24379">
    <property type="entry name" value="KRAB AND ZINC FINGER DOMAIN-CONTAINING"/>
    <property type="match status" value="1"/>
</dbReference>
<evidence type="ECO:0000256" key="4">
    <source>
        <dbReference type="ARBA" id="ARBA00022833"/>
    </source>
</evidence>
<dbReference type="SMART" id="SM00355">
    <property type="entry name" value="ZnF_C2H2"/>
    <property type="match status" value="9"/>
</dbReference>
<keyword evidence="6" id="KW-0804">Transcription</keyword>
<dbReference type="KEGG" id="pbar:105424530"/>
<sequence length="360" mass="42413">MGLTGDQGNDNVALDLQSGHSSDIQNKEKKQFKCDYPDCHAVFTRSFTFRNHIRTHTGERPYKCNYPECTKSYTCSSHLKRHMETHNCMKKVYKCVKCSMMFSYSHNLKRHYKRNHSEKICKECGKTFNKKDKFVKHQAIHSASEIYKCDKCGKSYQNRSRFKSHLKMHEKRYSCSIPGCSEEFENWSLLCKHKTKHVTNYTCDTCGKVFLNNVNLKQHSAIHLADRLIFPCPYNECHKFYRTKFNLHNHVRIKHLGEKFYCNICTMGLSSKQRLKEHIQHYHEVKGEESHDQITKKKKNIQKRKRKDAGVPKKSVLSTLIGLDLPHDLEKMMMNRETKINDTKSEIEDITKKINTIDFS</sequence>
<protein>
    <submittedName>
        <fullName evidence="11 12">Zinc finger protein 429-like</fullName>
    </submittedName>
</protein>
<dbReference type="FunFam" id="3.30.160.60:FF:000032">
    <property type="entry name" value="Krueppel-like factor 4"/>
    <property type="match status" value="1"/>
</dbReference>
<feature type="compositionally biased region" description="Basic residues" evidence="8">
    <location>
        <begin position="296"/>
        <end position="307"/>
    </location>
</feature>
<feature type="compositionally biased region" description="Polar residues" evidence="8">
    <location>
        <begin position="1"/>
        <end position="10"/>
    </location>
</feature>
<evidence type="ECO:0000313" key="12">
    <source>
        <dbReference type="RefSeq" id="XP_011633111.1"/>
    </source>
</evidence>
<dbReference type="PANTHER" id="PTHR24379:SF127">
    <property type="entry name" value="BLOODY FINGERS-RELATED"/>
    <property type="match status" value="1"/>
</dbReference>
<evidence type="ECO:0000313" key="11">
    <source>
        <dbReference type="RefSeq" id="XP_011633110.1"/>
    </source>
</evidence>
<dbReference type="AlphaFoldDB" id="A0A6I9VXP9"/>
<keyword evidence="3 7" id="KW-0863">Zinc-finger</keyword>